<proteinExistence type="predicted"/>
<dbReference type="GeneID" id="85011862"/>
<evidence type="ECO:0000313" key="1">
    <source>
        <dbReference type="EMBL" id="VEH15011.1"/>
    </source>
</evidence>
<dbReference type="KEGG" id="poc:NCTC13071_00997"/>
<accession>A0A448L4X7</accession>
<organism evidence="1 2">
    <name type="scientific">Segatella oris</name>
    <dbReference type="NCBI Taxonomy" id="28135"/>
    <lineage>
        <taxon>Bacteria</taxon>
        <taxon>Pseudomonadati</taxon>
        <taxon>Bacteroidota</taxon>
        <taxon>Bacteroidia</taxon>
        <taxon>Bacteroidales</taxon>
        <taxon>Prevotellaceae</taxon>
        <taxon>Segatella</taxon>
    </lineage>
</organism>
<evidence type="ECO:0000313" key="2">
    <source>
        <dbReference type="Proteomes" id="UP000274578"/>
    </source>
</evidence>
<gene>
    <name evidence="1" type="ORF">NCTC13071_00997</name>
</gene>
<sequence>MEKKEKLEKAVKLYITPVSVVMNVDAGCQLLSGSVHGDHQSADDDDAYAKQYDWGLQDNDENDWDKEDESY</sequence>
<name>A0A448L4X7_9BACT</name>
<reference evidence="1 2" key="1">
    <citation type="submission" date="2018-12" db="EMBL/GenBank/DDBJ databases">
        <authorList>
            <consortium name="Pathogen Informatics"/>
        </authorList>
    </citation>
    <scope>NUCLEOTIDE SEQUENCE [LARGE SCALE GENOMIC DNA]</scope>
    <source>
        <strain evidence="1 2">NCTC13071</strain>
    </source>
</reference>
<dbReference type="EMBL" id="LR134384">
    <property type="protein sequence ID" value="VEH15011.1"/>
    <property type="molecule type" value="Genomic_DNA"/>
</dbReference>
<dbReference type="Proteomes" id="UP000274578">
    <property type="component" value="Chromosome 1"/>
</dbReference>
<dbReference type="AlphaFoldDB" id="A0A448L4X7"/>
<protein>
    <submittedName>
        <fullName evidence="1">Uncharacterized protein</fullName>
    </submittedName>
</protein>
<dbReference type="RefSeq" id="WP_018919846.1">
    <property type="nucleotide sequence ID" value="NZ_LR134384.1"/>
</dbReference>